<feature type="non-terminal residue" evidence="1">
    <location>
        <position position="1"/>
    </location>
</feature>
<sequence>NLRRTQSVEVRVDNRRVCSGVTAKDISNARLQPASEDSDGLQEAREDALMGFHKLVDLFRKSRGANSNANAKDTGHIIAGVVGGAMNSLGGGKRKNCGAREYVSNKELEC</sequence>
<gene>
    <name evidence="1" type="ORF">THAOC_24192</name>
</gene>
<protein>
    <submittedName>
        <fullName evidence="1">Uncharacterized protein</fullName>
    </submittedName>
</protein>
<proteinExistence type="predicted"/>
<dbReference type="Proteomes" id="UP000266841">
    <property type="component" value="Unassembled WGS sequence"/>
</dbReference>
<reference evidence="1 2" key="1">
    <citation type="journal article" date="2012" name="Genome Biol.">
        <title>Genome and low-iron response of an oceanic diatom adapted to chronic iron limitation.</title>
        <authorList>
            <person name="Lommer M."/>
            <person name="Specht M."/>
            <person name="Roy A.S."/>
            <person name="Kraemer L."/>
            <person name="Andreson R."/>
            <person name="Gutowska M.A."/>
            <person name="Wolf J."/>
            <person name="Bergner S.V."/>
            <person name="Schilhabel M.B."/>
            <person name="Klostermeier U.C."/>
            <person name="Beiko R.G."/>
            <person name="Rosenstiel P."/>
            <person name="Hippler M."/>
            <person name="Laroche J."/>
        </authorList>
    </citation>
    <scope>NUCLEOTIDE SEQUENCE [LARGE SCALE GENOMIC DNA]</scope>
    <source>
        <strain evidence="1 2">CCMP1005</strain>
    </source>
</reference>
<evidence type="ECO:0000313" key="2">
    <source>
        <dbReference type="Proteomes" id="UP000266841"/>
    </source>
</evidence>
<keyword evidence="2" id="KW-1185">Reference proteome</keyword>
<dbReference type="AlphaFoldDB" id="K0SB77"/>
<name>K0SB77_THAOC</name>
<dbReference type="EMBL" id="AGNL01032663">
    <property type="protein sequence ID" value="EJK55997.1"/>
    <property type="molecule type" value="Genomic_DNA"/>
</dbReference>
<evidence type="ECO:0000313" key="1">
    <source>
        <dbReference type="EMBL" id="EJK55997.1"/>
    </source>
</evidence>
<comment type="caution">
    <text evidence="1">The sequence shown here is derived from an EMBL/GenBank/DDBJ whole genome shotgun (WGS) entry which is preliminary data.</text>
</comment>
<organism evidence="1 2">
    <name type="scientific">Thalassiosira oceanica</name>
    <name type="common">Marine diatom</name>
    <dbReference type="NCBI Taxonomy" id="159749"/>
    <lineage>
        <taxon>Eukaryota</taxon>
        <taxon>Sar</taxon>
        <taxon>Stramenopiles</taxon>
        <taxon>Ochrophyta</taxon>
        <taxon>Bacillariophyta</taxon>
        <taxon>Coscinodiscophyceae</taxon>
        <taxon>Thalassiosirophycidae</taxon>
        <taxon>Thalassiosirales</taxon>
        <taxon>Thalassiosiraceae</taxon>
        <taxon>Thalassiosira</taxon>
    </lineage>
</organism>
<accession>K0SB77</accession>